<evidence type="ECO:0000313" key="3">
    <source>
        <dbReference type="Proteomes" id="UP000403538"/>
    </source>
</evidence>
<dbReference type="Pfam" id="PF11368">
    <property type="entry name" value="DUF3169"/>
    <property type="match status" value="1"/>
</dbReference>
<evidence type="ECO:0000313" key="2">
    <source>
        <dbReference type="EMBL" id="VTS39914.1"/>
    </source>
</evidence>
<reference evidence="2 3" key="1">
    <citation type="submission" date="2019-05" db="EMBL/GenBank/DDBJ databases">
        <authorList>
            <consortium name="Pathogen Informatics"/>
        </authorList>
    </citation>
    <scope>NUCLEOTIDE SEQUENCE [LARGE SCALE GENOMIC DNA]</scope>
    <source>
        <strain evidence="2 3">NCTC11062</strain>
    </source>
</reference>
<dbReference type="InterPro" id="IPR021509">
    <property type="entry name" value="DUF3169"/>
</dbReference>
<proteinExistence type="predicted"/>
<dbReference type="RefSeq" id="WP_126407494.1">
    <property type="nucleotide sequence ID" value="NZ_CABEID010000001.1"/>
</dbReference>
<sequence>MKINSLLVVSVLLGIFVASSWLGNFHFPIFLNSILWGWIIRVLNLLLFCMTIYLLQSSRTIQKQSTNGDELNEQLYQKIFKNLEYGTILLDVVTILTIFDILTSFNVFITKNSVLITGSLFPYVALAFILYGQYCLQNTIEQVRHFKLPIVTFPEDVLALMKIYDEAEREAHYEQSFKILFQLNQFILPALYILLFTISLLLREVQYLPIAIVVFIHLYINVVNISMIKKYFK</sequence>
<protein>
    <submittedName>
        <fullName evidence="2">Membrane protein</fullName>
    </submittedName>
</protein>
<organism evidence="2 3">
    <name type="scientific">Streptococcus anginosus</name>
    <dbReference type="NCBI Taxonomy" id="1328"/>
    <lineage>
        <taxon>Bacteria</taxon>
        <taxon>Bacillati</taxon>
        <taxon>Bacillota</taxon>
        <taxon>Bacilli</taxon>
        <taxon>Lactobacillales</taxon>
        <taxon>Streptococcaceae</taxon>
        <taxon>Streptococcus</taxon>
        <taxon>Streptococcus anginosus group</taxon>
    </lineage>
</organism>
<dbReference type="EMBL" id="CABEID010000001">
    <property type="protein sequence ID" value="VTS39914.1"/>
    <property type="molecule type" value="Genomic_DNA"/>
</dbReference>
<accession>A0A4U9ZK75</accession>
<feature type="transmembrane region" description="Helical" evidence="1">
    <location>
        <begin position="35"/>
        <end position="55"/>
    </location>
</feature>
<keyword evidence="1" id="KW-0472">Membrane</keyword>
<dbReference type="Proteomes" id="UP000403538">
    <property type="component" value="Unassembled WGS sequence"/>
</dbReference>
<keyword evidence="1" id="KW-1133">Transmembrane helix</keyword>
<name>A0A4U9ZK75_STRAP</name>
<feature type="transmembrane region" description="Helical" evidence="1">
    <location>
        <begin position="115"/>
        <end position="136"/>
    </location>
</feature>
<keyword evidence="1" id="KW-0812">Transmembrane</keyword>
<gene>
    <name evidence="2" type="ORF">NCTC11062_01349</name>
</gene>
<feature type="transmembrane region" description="Helical" evidence="1">
    <location>
        <begin position="88"/>
        <end position="109"/>
    </location>
</feature>
<feature type="transmembrane region" description="Helical" evidence="1">
    <location>
        <begin position="207"/>
        <end position="228"/>
    </location>
</feature>
<dbReference type="AlphaFoldDB" id="A0A4U9ZK75"/>
<feature type="transmembrane region" description="Helical" evidence="1">
    <location>
        <begin position="179"/>
        <end position="201"/>
    </location>
</feature>
<evidence type="ECO:0000256" key="1">
    <source>
        <dbReference type="SAM" id="Phobius"/>
    </source>
</evidence>